<evidence type="ECO:0000259" key="6">
    <source>
        <dbReference type="Pfam" id="PF01266"/>
    </source>
</evidence>
<dbReference type="Proteomes" id="UP000185904">
    <property type="component" value="Unassembled WGS sequence"/>
</dbReference>
<keyword evidence="5" id="KW-0560">Oxidoreductase</keyword>
<dbReference type="SUPFAM" id="SSF51905">
    <property type="entry name" value="FAD/NAD(P)-binding domain"/>
    <property type="match status" value="1"/>
</dbReference>
<dbReference type="InterPro" id="IPR006076">
    <property type="entry name" value="FAD-dep_OxRdtase"/>
</dbReference>
<dbReference type="EMBL" id="LVCJ01000060">
    <property type="protein sequence ID" value="OAL32072.1"/>
    <property type="molecule type" value="Genomic_DNA"/>
</dbReference>
<dbReference type="InterPro" id="IPR036188">
    <property type="entry name" value="FAD/NAD-bd_sf"/>
</dbReference>
<keyword evidence="3" id="KW-0285">Flavoprotein</keyword>
<evidence type="ECO:0000313" key="8">
    <source>
        <dbReference type="Proteomes" id="UP000185904"/>
    </source>
</evidence>
<dbReference type="GO" id="GO:0004657">
    <property type="term" value="F:proline dehydrogenase activity"/>
    <property type="evidence" value="ECO:0007669"/>
    <property type="project" value="TreeGrafter"/>
</dbReference>
<dbReference type="RefSeq" id="XP_022497687.1">
    <property type="nucleotide sequence ID" value="XM_022646292.1"/>
</dbReference>
<keyword evidence="4" id="KW-0274">FAD</keyword>
<dbReference type="Gene3D" id="3.50.50.60">
    <property type="entry name" value="FAD/NAD(P)-binding domain"/>
    <property type="match status" value="1"/>
</dbReference>
<dbReference type="Pfam" id="PF01266">
    <property type="entry name" value="DAO"/>
    <property type="match status" value="1"/>
</dbReference>
<keyword evidence="8" id="KW-1185">Reference proteome</keyword>
<evidence type="ECO:0000256" key="4">
    <source>
        <dbReference type="ARBA" id="ARBA00022827"/>
    </source>
</evidence>
<comment type="caution">
    <text evidence="7">The sequence shown here is derived from an EMBL/GenBank/DDBJ whole genome shotgun (WGS) entry which is preliminary data.</text>
</comment>
<protein>
    <recommendedName>
        <fullName evidence="6">FAD dependent oxidoreductase domain-containing protein</fullName>
    </recommendedName>
</protein>
<evidence type="ECO:0000256" key="2">
    <source>
        <dbReference type="ARBA" id="ARBA00010989"/>
    </source>
</evidence>
<comment type="similarity">
    <text evidence="2">Belongs to the MSOX/MTOX family.</text>
</comment>
<sequence length="178" mass="19885">MARKMKKDTAIIIVGAGVFGLTTAYELASEGYHNIRVLHRHVAPLRKESTSFERYAKCPKVPDGSSVDISRVMHFDYADPDYLRLAYDAYKKESQHPKYSHTLVPSAFLLTSNTRSPGTYIDRTTAALAKASLPWRKLDTAEAARRLYQVLSGPLAGPNFECYQNEQAGWVDAENAVT</sequence>
<dbReference type="InterPro" id="IPR045170">
    <property type="entry name" value="MTOX"/>
</dbReference>
<dbReference type="PANTHER" id="PTHR10961:SF45">
    <property type="entry name" value="FAD DEPENDENT OXIDOREDUCTASE DOMAIN-CONTAINING PROTEIN-RELATED"/>
    <property type="match status" value="1"/>
</dbReference>
<organism evidence="7 8">
    <name type="scientific">Fonsecaea nubica</name>
    <dbReference type="NCBI Taxonomy" id="856822"/>
    <lineage>
        <taxon>Eukaryota</taxon>
        <taxon>Fungi</taxon>
        <taxon>Dikarya</taxon>
        <taxon>Ascomycota</taxon>
        <taxon>Pezizomycotina</taxon>
        <taxon>Eurotiomycetes</taxon>
        <taxon>Chaetothyriomycetidae</taxon>
        <taxon>Chaetothyriales</taxon>
        <taxon>Herpotrichiellaceae</taxon>
        <taxon>Fonsecaea</taxon>
    </lineage>
</organism>
<dbReference type="GO" id="GO:0050660">
    <property type="term" value="F:flavin adenine dinucleotide binding"/>
    <property type="evidence" value="ECO:0007669"/>
    <property type="project" value="InterPro"/>
</dbReference>
<dbReference type="PANTHER" id="PTHR10961">
    <property type="entry name" value="PEROXISOMAL SARCOSINE OXIDASE"/>
    <property type="match status" value="1"/>
</dbReference>
<dbReference type="GO" id="GO:0050031">
    <property type="term" value="F:L-pipecolate oxidase activity"/>
    <property type="evidence" value="ECO:0007669"/>
    <property type="project" value="TreeGrafter"/>
</dbReference>
<evidence type="ECO:0000313" key="7">
    <source>
        <dbReference type="EMBL" id="OAL32072.1"/>
    </source>
</evidence>
<name>A0A178CSC8_9EURO</name>
<dbReference type="OrthoDB" id="2219495at2759"/>
<evidence type="ECO:0000256" key="5">
    <source>
        <dbReference type="ARBA" id="ARBA00023002"/>
    </source>
</evidence>
<dbReference type="Gene3D" id="3.30.9.10">
    <property type="entry name" value="D-Amino Acid Oxidase, subunit A, domain 2"/>
    <property type="match status" value="1"/>
</dbReference>
<dbReference type="GeneID" id="34591419"/>
<comment type="cofactor">
    <cofactor evidence="1">
        <name>FAD</name>
        <dbReference type="ChEBI" id="CHEBI:57692"/>
    </cofactor>
</comment>
<evidence type="ECO:0000256" key="3">
    <source>
        <dbReference type="ARBA" id="ARBA00022630"/>
    </source>
</evidence>
<dbReference type="AlphaFoldDB" id="A0A178CSC8"/>
<accession>A0A178CSC8</accession>
<reference evidence="7 8" key="1">
    <citation type="submission" date="2016-03" db="EMBL/GenBank/DDBJ databases">
        <title>The draft genome sequence of Fonsecaea nubica causative agent of cutaneous subcutaneous infection in human host.</title>
        <authorList>
            <person name="Costa F."/>
            <person name="Sybren D.H."/>
            <person name="Raittz R.T."/>
            <person name="Weiss V.A."/>
            <person name="Leao A.C."/>
            <person name="Gomes R."/>
            <person name="De Souza E.M."/>
            <person name="Pedrosa F.O."/>
            <person name="Steffens M.B."/>
            <person name="Bombassaro A."/>
            <person name="Tadra-Sfeir M.Z."/>
            <person name="Moreno L.F."/>
            <person name="Najafzadeh M.J."/>
            <person name="Felipe M.S."/>
            <person name="Teixeira M."/>
            <person name="Sun J."/>
            <person name="Xi L."/>
            <person name="Castro M.A."/>
            <person name="Vicente V.A."/>
        </authorList>
    </citation>
    <scope>NUCLEOTIDE SEQUENCE [LARGE SCALE GENOMIC DNA]</scope>
    <source>
        <strain evidence="7 8">CBS 269.64</strain>
    </source>
</reference>
<proteinExistence type="inferred from homology"/>
<gene>
    <name evidence="7" type="ORF">AYO20_08010</name>
</gene>
<evidence type="ECO:0000256" key="1">
    <source>
        <dbReference type="ARBA" id="ARBA00001974"/>
    </source>
</evidence>
<dbReference type="GO" id="GO:0008115">
    <property type="term" value="F:sarcosine oxidase activity"/>
    <property type="evidence" value="ECO:0007669"/>
    <property type="project" value="TreeGrafter"/>
</dbReference>
<feature type="domain" description="FAD dependent oxidoreductase" evidence="6">
    <location>
        <begin position="11"/>
        <end position="175"/>
    </location>
</feature>